<accession>A0A1A6HQB1</accession>
<keyword evidence="2" id="KW-1185">Reference proteome</keyword>
<dbReference type="OrthoDB" id="10046159at2759"/>
<dbReference type="EMBL" id="LZPO01017437">
    <property type="protein sequence ID" value="OBS80185.1"/>
    <property type="molecule type" value="Genomic_DNA"/>
</dbReference>
<dbReference type="GO" id="GO:0034599">
    <property type="term" value="P:cellular response to oxidative stress"/>
    <property type="evidence" value="ECO:0007669"/>
    <property type="project" value="TreeGrafter"/>
</dbReference>
<dbReference type="InterPro" id="IPR000686">
    <property type="entry name" value="FANCC"/>
</dbReference>
<evidence type="ECO:0000313" key="2">
    <source>
        <dbReference type="Proteomes" id="UP000092124"/>
    </source>
</evidence>
<reference evidence="1 2" key="1">
    <citation type="submission" date="2016-06" db="EMBL/GenBank/DDBJ databases">
        <title>The Draft Genome Sequence and Annotation of the Desert Woodrat Neotoma lepida.</title>
        <authorList>
            <person name="Campbell M."/>
            <person name="Oakeson K.F."/>
            <person name="Yandell M."/>
            <person name="Halpert J.R."/>
            <person name="Dearing D."/>
        </authorList>
    </citation>
    <scope>NUCLEOTIDE SEQUENCE [LARGE SCALE GENOMIC DNA]</scope>
    <source>
        <strain evidence="1">417</strain>
        <tissue evidence="1">Liver</tissue>
    </source>
</reference>
<dbReference type="Proteomes" id="UP000092124">
    <property type="component" value="Unassembled WGS sequence"/>
</dbReference>
<dbReference type="GO" id="GO:0036297">
    <property type="term" value="P:interstrand cross-link repair"/>
    <property type="evidence" value="ECO:0007669"/>
    <property type="project" value="InterPro"/>
</dbReference>
<sequence>MGGGAGTGDVAVLYLEMAQDSADLASDYQFWFQKLSAWEQASSKETLQDTCLHLSRFQEFLKQMYEIMKEMPFKVIVPHGNTLVSGSRSRMTPERMMSLSQVCVPLVSLPDFEPLVEALLTYHGHEPQEVVSPEFFEAVNEAFL</sequence>
<feature type="non-terminal residue" evidence="1">
    <location>
        <position position="144"/>
    </location>
</feature>
<dbReference type="AlphaFoldDB" id="A0A1A6HQB1"/>
<dbReference type="PANTHER" id="PTHR16798:SF0">
    <property type="entry name" value="FANCONI ANEMIA GROUP C PROTEIN"/>
    <property type="match status" value="1"/>
</dbReference>
<dbReference type="GO" id="GO:0043240">
    <property type="term" value="C:Fanconi anaemia nuclear complex"/>
    <property type="evidence" value="ECO:0007669"/>
    <property type="project" value="InterPro"/>
</dbReference>
<protein>
    <submittedName>
        <fullName evidence="1">Uncharacterized protein</fullName>
    </submittedName>
</protein>
<gene>
    <name evidence="1" type="ORF">A6R68_21613</name>
</gene>
<dbReference type="Pfam" id="PF02106">
    <property type="entry name" value="Fanconi_C"/>
    <property type="match status" value="2"/>
</dbReference>
<dbReference type="GO" id="GO:0006289">
    <property type="term" value="P:nucleotide-excision repair"/>
    <property type="evidence" value="ECO:0007669"/>
    <property type="project" value="TreeGrafter"/>
</dbReference>
<dbReference type="STRING" id="56216.A0A1A6HQB1"/>
<dbReference type="PANTHER" id="PTHR16798">
    <property type="entry name" value="FANCONI ANEMIA GROUP C PROTEIN FANCC"/>
    <property type="match status" value="1"/>
</dbReference>
<proteinExistence type="predicted"/>
<evidence type="ECO:0000313" key="1">
    <source>
        <dbReference type="EMBL" id="OBS80185.1"/>
    </source>
</evidence>
<organism evidence="1 2">
    <name type="scientific">Neotoma lepida</name>
    <name type="common">Desert woodrat</name>
    <dbReference type="NCBI Taxonomy" id="56216"/>
    <lineage>
        <taxon>Eukaryota</taxon>
        <taxon>Metazoa</taxon>
        <taxon>Chordata</taxon>
        <taxon>Craniata</taxon>
        <taxon>Vertebrata</taxon>
        <taxon>Euteleostomi</taxon>
        <taxon>Mammalia</taxon>
        <taxon>Eutheria</taxon>
        <taxon>Euarchontoglires</taxon>
        <taxon>Glires</taxon>
        <taxon>Rodentia</taxon>
        <taxon>Myomorpha</taxon>
        <taxon>Muroidea</taxon>
        <taxon>Cricetidae</taxon>
        <taxon>Neotominae</taxon>
        <taxon>Neotoma</taxon>
    </lineage>
</organism>
<comment type="caution">
    <text evidence="1">The sequence shown here is derived from an EMBL/GenBank/DDBJ whole genome shotgun (WGS) entry which is preliminary data.</text>
</comment>
<name>A0A1A6HQB1_NEOLE</name>